<keyword evidence="2" id="KW-1185">Reference proteome</keyword>
<dbReference type="AlphaFoldDB" id="A0A7H2BGB4"/>
<protein>
    <submittedName>
        <fullName evidence="1">Uncharacterized protein</fullName>
    </submittedName>
</protein>
<dbReference type="EMBL" id="CP061539">
    <property type="protein sequence ID" value="QNV38710.1"/>
    <property type="molecule type" value="Genomic_DNA"/>
</dbReference>
<organism evidence="1 2">
    <name type="scientific">Rothia terrae</name>
    <dbReference type="NCBI Taxonomy" id="396015"/>
    <lineage>
        <taxon>Bacteria</taxon>
        <taxon>Bacillati</taxon>
        <taxon>Actinomycetota</taxon>
        <taxon>Actinomycetes</taxon>
        <taxon>Micrococcales</taxon>
        <taxon>Micrococcaceae</taxon>
        <taxon>Rothia</taxon>
    </lineage>
</organism>
<dbReference type="KEGG" id="rter:IDM49_05575"/>
<reference evidence="1 2" key="1">
    <citation type="submission" date="2020-09" db="EMBL/GenBank/DDBJ databases">
        <title>Investigation of environmental microbes.</title>
        <authorList>
            <person name="Ou Y."/>
            <person name="Kang Q."/>
        </authorList>
    </citation>
    <scope>NUCLEOTIDE SEQUENCE [LARGE SCALE GENOMIC DNA]</scope>
    <source>
        <strain evidence="1 2">KJZ-14</strain>
    </source>
</reference>
<proteinExistence type="predicted"/>
<dbReference type="GeneID" id="96623698"/>
<evidence type="ECO:0000313" key="1">
    <source>
        <dbReference type="EMBL" id="QNV38710.1"/>
    </source>
</evidence>
<dbReference type="RefSeq" id="WP_190725306.1">
    <property type="nucleotide sequence ID" value="NZ_CP061539.1"/>
</dbReference>
<evidence type="ECO:0000313" key="2">
    <source>
        <dbReference type="Proteomes" id="UP000516404"/>
    </source>
</evidence>
<gene>
    <name evidence="1" type="ORF">IDM49_05575</name>
</gene>
<dbReference type="Proteomes" id="UP000516404">
    <property type="component" value="Chromosome"/>
</dbReference>
<sequence length="138" mass="14829">MAQYGKVQGQFLAQDGPQTPLSGQIIFYPRRLAADPGIDYPAVPVTGVLNEFGELTAKDGTPLVLMLGEWRAVFLLRHEGRTVPITPVNFSLTGDAWITHTPGTGWGFEIVPNGDGTARLIAPEITINEDGTATVRIA</sequence>
<name>A0A7H2BGB4_9MICC</name>
<accession>A0A7H2BGB4</accession>